<dbReference type="InterPro" id="IPR008979">
    <property type="entry name" value="Galactose-bd-like_sf"/>
</dbReference>
<dbReference type="InterPro" id="IPR001304">
    <property type="entry name" value="C-type_lectin-like"/>
</dbReference>
<keyword evidence="4" id="KW-1185">Reference proteome</keyword>
<dbReference type="Gene3D" id="3.10.100.10">
    <property type="entry name" value="Mannose-Binding Protein A, subunit A"/>
    <property type="match status" value="1"/>
</dbReference>
<dbReference type="SUPFAM" id="SSF56436">
    <property type="entry name" value="C-type lectin-like"/>
    <property type="match status" value="1"/>
</dbReference>
<evidence type="ECO:0000313" key="4">
    <source>
        <dbReference type="Proteomes" id="UP000604046"/>
    </source>
</evidence>
<comment type="caution">
    <text evidence="3">The sequence shown here is derived from an EMBL/GenBank/DDBJ whole genome shotgun (WGS) entry which is preliminary data.</text>
</comment>
<dbReference type="OrthoDB" id="408936at2759"/>
<feature type="domain" description="F5/8 type C" evidence="1">
    <location>
        <begin position="1287"/>
        <end position="1414"/>
    </location>
</feature>
<dbReference type="InterPro" id="IPR016187">
    <property type="entry name" value="CTDL_fold"/>
</dbReference>
<dbReference type="InterPro" id="IPR016186">
    <property type="entry name" value="C-type_lectin-like/link_sf"/>
</dbReference>
<dbReference type="PROSITE" id="PS50022">
    <property type="entry name" value="FA58C_3"/>
    <property type="match status" value="1"/>
</dbReference>
<feature type="domain" description="C-type lectin" evidence="2">
    <location>
        <begin position="3164"/>
        <end position="3229"/>
    </location>
</feature>
<dbReference type="PANTHER" id="PTHR24543">
    <property type="entry name" value="MULTICOPPER OXIDASE-RELATED"/>
    <property type="match status" value="1"/>
</dbReference>
<dbReference type="InterPro" id="IPR000421">
    <property type="entry name" value="FA58C"/>
</dbReference>
<evidence type="ECO:0000259" key="2">
    <source>
        <dbReference type="PROSITE" id="PS50041"/>
    </source>
</evidence>
<accession>A0A812S4I5</accession>
<dbReference type="SUPFAM" id="SSF49785">
    <property type="entry name" value="Galactose-binding domain-like"/>
    <property type="match status" value="2"/>
</dbReference>
<sequence>MDGAPNCSALGLDSFIDAQVIGNVRRIIATTCPRGAKSSHPQAKVLLRSYSMPAVAELMLDEDSLPLPNGTVGVALDGLAISGEQTLEADECGLVVAPSGAAYYATTPGAWRSGEEPCEMVSTWASSFAFSNSSHETLLGFMMDGVPLFAPLSNSSNFTTDRCGGHQDDLPFYHYHAAGSEDQYSGRVLGCLRAVAKGGHGFSPPPAPVAWPELQPVDVTWLAPLVTYGNREVLLEHARAAARFLPQSVENTSRAFYSVSKPSEAALSYSICWGHGLALDSHQVLLGTLKFTGPFKNHFRCTFALTCVLSVDGAELSQQNRLLLSNSSCDDNDILPGFSQLLAPTSLSSNMSTFEVGVFLPEAVTSSLKVCWKAFANADPVDIGSLELVGPTELDVVVLCAPARICGTRIGEYVPAASTAVPVVLRAFNDTCNSDLRQLTFVGGRESNTQQPNTEAWPYTFGMLPATAPPGKFSLCWNPLNQNEVVSEYAIPIGSLVVRGLHQLEVDPPPAAGVSSRVKLVGAGLLTTDQIRLVEESIACGFENSNISTQYVMEVVQDASASDPWQLNGSDLSAMASTVSSVTWNVTMQVGGPFRICWCPSDGTDSVDCSMAADFAVDAGTIMFRGPTSFKQLECVAGVPFTLRLYGFMLSVQDRVKVLPTRTLPCKDAAQRPYPGEEGASLEEPYIIQGFEGSLEEEFANTTILASGQYDVCWCAGSLEGTSCSETYTLVSRLTVAGARYASGLSGAPVEVFAGIQTQLEVWGTALTSGDLVKVVPVTAQGCAEPADDAFVQPSLLEATYLEHGAEASFERFDLLARKPPRCRICWCSGTLSQACRTFREVGELSWIDLGTVDIYGPTSASPDGLAQAGVIFTLVASGGVGLPVSAAARARMSPDQLDCSSIGEHDVHAPVGQAGNTETDANRSQEWIWSDVQINSPGIFRVCVQLAACLLKPCSSGHKFGFGMSWDLGVFRVGGPQLIASTATAFAGLVFEVTLRGFYITAEDQLQVTRAADSCGSSVPLSSSRVARHLEDLDNATSNGSAVEVVWQMEPLPAAGLYRLCWCSSWRVCTADAFLVDTGTIETFGSDGLGEAVCVKGAACEVELNGRGMRSYGPEPPVVLLRTSCTETDDEAGVAEILSASDERLVVQWSSLLHVSVGQYRICWAVSLLAAMANNSVDAGSMLLAGPSPYPSARCVSGRLCSVLDVEGVGLSIGDQITARNSACGAFDEDLGDGRIFKVNPTPPESFETVDFFAAVLARYVRIYPTKWHGNVSLRAGLFVQACANCTSSTMVDIGNDARSFSSARESTSPSECFSCGRLDSTTAWVSEQARLDEWYQMDAGKLVLVSGVVIRGRADADEWITEFLISYSTDGTAWTRLREMRGADGFPNSGVAVGLMSQNMSQFTWPASIDAKGGTYVLCWRRRTGPLSAPIHVADVAEFVTTLGQLIVDGPRGGQSWLCKVSKSCEISGLQGLGLQQGDLLRPLPLCSVSDTSEPYAAADDFGTGFDWGLSLQGHLPRQYRLCWCRPWNDTEFLNDSIAGAVSGCGPNNVLVDAGVLSLIGPQPNNLFTCIAGEECVGIPLLGEQLSDGDMLLVMYSNESCGDVPTAIPGMPNLGLSDPADARGRRFYWRGAPVTASGADYRLCWCSPSLSGCNNSMDFDTLAGTLRLVGPLRDQVRTCVAGLPCTLHSLGGHHFSDGDVNVQQFCDTDPSAVNLTDFQEVGFGSSAQFDEVGDVTWSDPNRATGGIYKLCWKGANASSFGAEIGNVVVLGPVADHRRVASDSAPLIVSVFRWAVEAISQIGDRVRIADGCFESSTAMPGVEGTGGAAMSQDLEPNASFFRWGESLLSAPGGEYRMCWCAGRLLNNSPRNCELPSDFSVDVGVLAINGPAGGQSWSCDTSRPCSIYGLRGAGLTADDKLLVKEGNCFGGTPLRGLHWASVGTDVDATGVTANVTWGNQTVAAEGGHYRVCFCTLTFGEPCSSQVPHRFTTDAGTLTINGPRPAHAPWAVQFGGDGDDVATHVLVDSSEPELGLGHAILAGTTSATIVNPTTTRAVAEASGMTWTEGRSISDYIDVDCGWMRHDSGDEQWRATCRFLKLSLQPLNFTNFGQRDAWVTKVGYNGSVLWTRQLGSSGDEVLGGLAINRQDHSIFVAGSTSDNMLADPYSQDGSTAAAASGRTDCWIIKLSQYGEYVNAFQFGSFMNDFIGGIVVASDGLYAAAIREDQMLGIPPEGGLDSVIVKFTLDLVFVWAGLVGGEGNDILAGLHLYTGSTTDGRERVLAFGTTDSNLYAPSASPEFEDVILTIYSIGLYANFERGKQIGSRGIDVATGATSGPDGSIYVAGYSNDNLFFGWDPRGEIPDPKPGNYDGFVMKFTGNLEWVWTAMPGTPSNEYVYGIVFLPGFTEYTSDLLISGTSGTFWPEADSQNDAPAGATDLGQIDAWMMTLSASDGSYTGWQKQLRSPGDQVFRAMAAEAAGGHIYAAGSAIGDFTPEIGATPLVGYGGEDALLLKLVWGRAAARCYRGSACEAGIPSAIGVGSKDVGLLSPTRCGSGTVNAEGIPSALADGLPVDDPGDPTGLRDMSGLRQRLKWGNPVEGRILEAAVGRYVLCWCSGGCDGAVPLEISAVFVSGPEPNQQRTCVRGQACDVTGIQGRDLDSFDRVAVMDSCAGNFAAFPQSGHTSGIVVFVSQNPEDLSCATITADELDGVSSNFGCGRVTASAGQYTLCFCTPRGAGTDCTQNYDFGFQIGTMTVQGPFTGQPRKCTRNQRCAVDSIQGVGLQQDDMILILDVCGMPQPDQAPGNMTIRGVVGLTAESPVATADGSFYVIAHPGTASLGTYRMCWCRPGVSSSGCSLIDDFAAEIGPLSVVAPMSNHYRRCLRGQICNIIDLEGSGLADGDVVHVLNFCPDPPRYTEFEADVTPPGILVDEWPRGGLSLPAQHGGHYVFWGEEIVLNPVGVYQLCWCMGSAGHRCLYPQDFFVRLGELEVAGPVPLQAFQAVSGHPLILPNVAGYGLEIDHIAIVPDTHNCSGPWETVLEAAAGTGFPSAGLLVRTVEPHTPLDSPTVKYKIANFTTGTQPVPRGGGDFALCMHKRRKGGLGETAFAARGYQFLGCGDEDEARAACDPAPLPMPKSPWSQANLQAAVSEARASGVQVGPCGMGLWLGARWYSSGRWMWDDGSVLLNGSFDDAADRSEGYMNWAAGQPSAVDHSGEPLVYMNVPEGGWHDARQHKHQLAIVCQEFVSQGTGSLQLEGPYSQNFSALAGRPLQLSGLEGIGLRTGDLLLAAEATEPCGLADAVEALGGEGISFPSPDGTSFNFTFSARASGKYYQLCWCRIAADITSCRHASDFVVQVGLLLLRGPELGRSYSCRSGEACAIRLTWLHNDTITAGMITFSRACGEADNPYRIGPNESEFHWPSLSAFGGHYSICWCASPCDLTSDPHLEFRIGTLDIHGPFPAQTFTCLQQRECNVAPVKGLHLQDGDRLLIRSMQNTYMPCNASDASGSDMTLLSLPSRRCGTYADSCTFVWPASVMANVQPGAFNLCWCRGSGFSGCLTGADFAVHVGALAIIEAAGYQ</sequence>
<dbReference type="Gene3D" id="2.60.120.260">
    <property type="entry name" value="Galactose-binding domain-like"/>
    <property type="match status" value="2"/>
</dbReference>
<evidence type="ECO:0000313" key="3">
    <source>
        <dbReference type="EMBL" id="CAE7462645.1"/>
    </source>
</evidence>
<dbReference type="CDD" id="cd00037">
    <property type="entry name" value="CLECT"/>
    <property type="match status" value="1"/>
</dbReference>
<name>A0A812S4I5_9DINO</name>
<proteinExistence type="predicted"/>
<protein>
    <submittedName>
        <fullName evidence="3">Nrp1a protein</fullName>
    </submittedName>
</protein>
<dbReference type="EMBL" id="CAJNDS010002408">
    <property type="protein sequence ID" value="CAE7462645.1"/>
    <property type="molecule type" value="Genomic_DNA"/>
</dbReference>
<reference evidence="3" key="1">
    <citation type="submission" date="2021-02" db="EMBL/GenBank/DDBJ databases">
        <authorList>
            <person name="Dougan E. K."/>
            <person name="Rhodes N."/>
            <person name="Thang M."/>
            <person name="Chan C."/>
        </authorList>
    </citation>
    <scope>NUCLEOTIDE SEQUENCE</scope>
</reference>
<dbReference type="Proteomes" id="UP000604046">
    <property type="component" value="Unassembled WGS sequence"/>
</dbReference>
<dbReference type="Pfam" id="PF00754">
    <property type="entry name" value="F5_F8_type_C"/>
    <property type="match status" value="1"/>
</dbReference>
<gene>
    <name evidence="3" type="primary">nrp1a</name>
    <name evidence="3" type="ORF">SNAT2548_LOCUS25762</name>
</gene>
<evidence type="ECO:0000259" key="1">
    <source>
        <dbReference type="PROSITE" id="PS50022"/>
    </source>
</evidence>
<dbReference type="PROSITE" id="PS50041">
    <property type="entry name" value="C_TYPE_LECTIN_2"/>
    <property type="match status" value="1"/>
</dbReference>
<organism evidence="3 4">
    <name type="scientific">Symbiodinium natans</name>
    <dbReference type="NCBI Taxonomy" id="878477"/>
    <lineage>
        <taxon>Eukaryota</taxon>
        <taxon>Sar</taxon>
        <taxon>Alveolata</taxon>
        <taxon>Dinophyceae</taxon>
        <taxon>Suessiales</taxon>
        <taxon>Symbiodiniaceae</taxon>
        <taxon>Symbiodinium</taxon>
    </lineage>
</organism>